<feature type="domain" description="Leucine-binding protein" evidence="5">
    <location>
        <begin position="24"/>
        <end position="387"/>
    </location>
</feature>
<dbReference type="EMBL" id="BMJQ01000012">
    <property type="protein sequence ID" value="GGF33554.1"/>
    <property type="molecule type" value="Genomic_DNA"/>
</dbReference>
<dbReference type="Gene3D" id="3.40.50.2300">
    <property type="match status" value="2"/>
</dbReference>
<accession>A0A8J2YX65</accession>
<proteinExistence type="inferred from homology"/>
<dbReference type="Proteomes" id="UP000646365">
    <property type="component" value="Unassembled WGS sequence"/>
</dbReference>
<evidence type="ECO:0000313" key="6">
    <source>
        <dbReference type="EMBL" id="GGF33554.1"/>
    </source>
</evidence>
<evidence type="ECO:0000256" key="1">
    <source>
        <dbReference type="ARBA" id="ARBA00010062"/>
    </source>
</evidence>
<comment type="similarity">
    <text evidence="1">Belongs to the leucine-binding protein family.</text>
</comment>
<dbReference type="InterPro" id="IPR028082">
    <property type="entry name" value="Peripla_BP_I"/>
</dbReference>
<keyword evidence="2 4" id="KW-0732">Signal</keyword>
<protein>
    <submittedName>
        <fullName evidence="6">ABC transporter substrate-binding protein</fullName>
    </submittedName>
</protein>
<dbReference type="PANTHER" id="PTHR30483">
    <property type="entry name" value="LEUCINE-SPECIFIC-BINDING PROTEIN"/>
    <property type="match status" value="1"/>
</dbReference>
<evidence type="ECO:0000256" key="2">
    <source>
        <dbReference type="ARBA" id="ARBA00022729"/>
    </source>
</evidence>
<keyword evidence="7" id="KW-1185">Reference proteome</keyword>
<dbReference type="InterPro" id="IPR051010">
    <property type="entry name" value="BCAA_transport"/>
</dbReference>
<name>A0A8J2YX65_9PROT</name>
<sequence length="425" mass="45019">MLKLTLMLAGAAALVPSLARADYPIGHLNDFSGGTADVGKPYGQGVDDALAYINAHGGINGTKLAVDATDYGYQVPRALAAYKNWTGSNKVVAIMGWGTADTEALVKSVTDDQIPFVSASYAGTLTDPTGKGGPASERAAPYNFFYGPSYSDSARALVQWAAEDWKKKGGQGKPKWVHMGANHPYPNAPRKAEEEYAKELGFEVLDPVVFALTPGDYTAQCLTLKQSGANYAYLGNTGASNIAVLKSCETAGVKVQFVGNVWGIDENSLKAAGSAGNGVVFPVRTAALWTDNVPALSLFKEIAKNSDPSGKEYKAVHYLAGVCAAFYLKEAMEWAAANGGVTGPTIAKGFQAKANWVPKGTEGVCKPSTWTAEDHRPTLSVELYQTQVTGPTDSGTVSELIAKGTMKLNKVATIELPRKKEWIGY</sequence>
<keyword evidence="3" id="KW-0813">Transport</keyword>
<comment type="caution">
    <text evidence="6">The sequence shown here is derived from an EMBL/GenBank/DDBJ whole genome shotgun (WGS) entry which is preliminary data.</text>
</comment>
<dbReference type="CDD" id="cd06334">
    <property type="entry name" value="PBP1_ABC_ligand_binding-like"/>
    <property type="match status" value="1"/>
</dbReference>
<keyword evidence="3" id="KW-0029">Amino-acid transport</keyword>
<evidence type="ECO:0000313" key="7">
    <source>
        <dbReference type="Proteomes" id="UP000646365"/>
    </source>
</evidence>
<dbReference type="InterPro" id="IPR028081">
    <property type="entry name" value="Leu-bd"/>
</dbReference>
<reference evidence="6" key="2">
    <citation type="submission" date="2020-09" db="EMBL/GenBank/DDBJ databases">
        <authorList>
            <person name="Sun Q."/>
            <person name="Zhou Y."/>
        </authorList>
    </citation>
    <scope>NUCLEOTIDE SEQUENCE</scope>
    <source>
        <strain evidence="6">CGMCC 1.15725</strain>
    </source>
</reference>
<dbReference type="PANTHER" id="PTHR30483:SF38">
    <property type="entry name" value="BLR7848 PROTEIN"/>
    <property type="match status" value="1"/>
</dbReference>
<organism evidence="6 7">
    <name type="scientific">Aliidongia dinghuensis</name>
    <dbReference type="NCBI Taxonomy" id="1867774"/>
    <lineage>
        <taxon>Bacteria</taxon>
        <taxon>Pseudomonadati</taxon>
        <taxon>Pseudomonadota</taxon>
        <taxon>Alphaproteobacteria</taxon>
        <taxon>Rhodospirillales</taxon>
        <taxon>Dongiaceae</taxon>
        <taxon>Aliidongia</taxon>
    </lineage>
</organism>
<dbReference type="SUPFAM" id="SSF53822">
    <property type="entry name" value="Periplasmic binding protein-like I"/>
    <property type="match status" value="1"/>
</dbReference>
<evidence type="ECO:0000259" key="5">
    <source>
        <dbReference type="Pfam" id="PF13458"/>
    </source>
</evidence>
<dbReference type="GO" id="GO:0006865">
    <property type="term" value="P:amino acid transport"/>
    <property type="evidence" value="ECO:0007669"/>
    <property type="project" value="UniProtKB-KW"/>
</dbReference>
<evidence type="ECO:0000256" key="4">
    <source>
        <dbReference type="SAM" id="SignalP"/>
    </source>
</evidence>
<dbReference type="Pfam" id="PF13458">
    <property type="entry name" value="Peripla_BP_6"/>
    <property type="match status" value="1"/>
</dbReference>
<feature type="signal peptide" evidence="4">
    <location>
        <begin position="1"/>
        <end position="21"/>
    </location>
</feature>
<evidence type="ECO:0000256" key="3">
    <source>
        <dbReference type="ARBA" id="ARBA00022970"/>
    </source>
</evidence>
<dbReference type="AlphaFoldDB" id="A0A8J2YX65"/>
<gene>
    <name evidence="6" type="ORF">GCM10011611_44730</name>
</gene>
<feature type="chain" id="PRO_5035279862" evidence="4">
    <location>
        <begin position="22"/>
        <end position="425"/>
    </location>
</feature>
<reference evidence="6" key="1">
    <citation type="journal article" date="2014" name="Int. J. Syst. Evol. Microbiol.">
        <title>Complete genome sequence of Corynebacterium casei LMG S-19264T (=DSM 44701T), isolated from a smear-ripened cheese.</title>
        <authorList>
            <consortium name="US DOE Joint Genome Institute (JGI-PGF)"/>
            <person name="Walter F."/>
            <person name="Albersmeier A."/>
            <person name="Kalinowski J."/>
            <person name="Ruckert C."/>
        </authorList>
    </citation>
    <scope>NUCLEOTIDE SEQUENCE</scope>
    <source>
        <strain evidence="6">CGMCC 1.15725</strain>
    </source>
</reference>